<evidence type="ECO:0000313" key="3">
    <source>
        <dbReference type="Proteomes" id="UP000516349"/>
    </source>
</evidence>
<dbReference type="KEGG" id="ebla:JGUZn3_22870"/>
<sequence>MKIFQVYLPYRPSLDNPPILDEEHPPIVVKEGFSWLVLFFGWLGLIVKKSYIAGTLVAAATLLIHTFIQHFGATYEWLGALAFHFTLATFTPEILKWELRLKSYRPESLILGRKKQEALLRFLDHRTYLQQTSPSASDGFSS</sequence>
<keyword evidence="1" id="KW-0472">Membrane</keyword>
<reference evidence="2 3" key="1">
    <citation type="submission" date="2020-08" db="EMBL/GenBank/DDBJ databases">
        <title>Complete genome sequence of Entomobacter blattae G55GP.</title>
        <authorList>
            <person name="Poehlein A."/>
            <person name="Guzman J."/>
            <person name="Daniel R."/>
            <person name="Vilcinskas A."/>
        </authorList>
    </citation>
    <scope>NUCLEOTIDE SEQUENCE [LARGE SCALE GENOMIC DNA]</scope>
    <source>
        <strain evidence="2 3">G55GP</strain>
    </source>
</reference>
<organism evidence="2 3">
    <name type="scientific">Entomobacter blattae</name>
    <dbReference type="NCBI Taxonomy" id="2762277"/>
    <lineage>
        <taxon>Bacteria</taxon>
        <taxon>Pseudomonadati</taxon>
        <taxon>Pseudomonadota</taxon>
        <taxon>Alphaproteobacteria</taxon>
        <taxon>Acetobacterales</taxon>
        <taxon>Acetobacteraceae</taxon>
        <taxon>Entomobacter</taxon>
    </lineage>
</organism>
<keyword evidence="1" id="KW-1133">Transmembrane helix</keyword>
<protein>
    <recommendedName>
        <fullName evidence="4">DUF2628 domain-containing protein</fullName>
    </recommendedName>
</protein>
<accession>A0A7H1NUM8</accession>
<dbReference type="EMBL" id="CP060244">
    <property type="protein sequence ID" value="QNT79488.1"/>
    <property type="molecule type" value="Genomic_DNA"/>
</dbReference>
<proteinExistence type="predicted"/>
<gene>
    <name evidence="2" type="ORF">JGUZn3_22870</name>
</gene>
<keyword evidence="1" id="KW-0812">Transmembrane</keyword>
<dbReference type="Proteomes" id="UP000516349">
    <property type="component" value="Chromosome"/>
</dbReference>
<name>A0A7H1NUM8_9PROT</name>
<feature type="transmembrane region" description="Helical" evidence="1">
    <location>
        <begin position="52"/>
        <end position="71"/>
    </location>
</feature>
<feature type="transmembrane region" description="Helical" evidence="1">
    <location>
        <begin position="27"/>
        <end position="45"/>
    </location>
</feature>
<evidence type="ECO:0000313" key="2">
    <source>
        <dbReference type="EMBL" id="QNT79488.1"/>
    </source>
</evidence>
<dbReference type="RefSeq" id="WP_203413642.1">
    <property type="nucleotide sequence ID" value="NZ_CP060244.1"/>
</dbReference>
<keyword evidence="3" id="KW-1185">Reference proteome</keyword>
<dbReference type="AlphaFoldDB" id="A0A7H1NUM8"/>
<evidence type="ECO:0000256" key="1">
    <source>
        <dbReference type="SAM" id="Phobius"/>
    </source>
</evidence>
<evidence type="ECO:0008006" key="4">
    <source>
        <dbReference type="Google" id="ProtNLM"/>
    </source>
</evidence>